<comment type="caution">
    <text evidence="6">The sequence shown here is derived from an EMBL/GenBank/DDBJ whole genome shotgun (WGS) entry which is preliminary data.</text>
</comment>
<keyword evidence="2" id="KW-0067">ATP-binding</keyword>
<evidence type="ECO:0000256" key="3">
    <source>
        <dbReference type="SAM" id="MobiDB-lite"/>
    </source>
</evidence>
<dbReference type="Proteomes" id="UP001266305">
    <property type="component" value="Unassembled WGS sequence"/>
</dbReference>
<organism evidence="6 7">
    <name type="scientific">Saguinus oedipus</name>
    <name type="common">Cotton-top tamarin</name>
    <name type="synonym">Oedipomidas oedipus</name>
    <dbReference type="NCBI Taxonomy" id="9490"/>
    <lineage>
        <taxon>Eukaryota</taxon>
        <taxon>Metazoa</taxon>
        <taxon>Chordata</taxon>
        <taxon>Craniata</taxon>
        <taxon>Vertebrata</taxon>
        <taxon>Euteleostomi</taxon>
        <taxon>Mammalia</taxon>
        <taxon>Eutheria</taxon>
        <taxon>Euarchontoglires</taxon>
        <taxon>Primates</taxon>
        <taxon>Haplorrhini</taxon>
        <taxon>Platyrrhini</taxon>
        <taxon>Cebidae</taxon>
        <taxon>Callitrichinae</taxon>
        <taxon>Saguinus</taxon>
    </lineage>
</organism>
<sequence>MVNSLDELRVPPGVLIQDICGDWKKLKLVPVLLGSLLKRKMLPEATLLVTAGLRSLKDLQLLAEKPINIRVEGFLEEDRRAYFLRHFGEEDQAIRACELLRSNAHCSCWARRPRRFLPGAQLWGELQALSLLAVQGLWAQISVFHEEDMERFGVQESDLRGFLDRAFLRQDRAARGSRGSSGSQFNAETMTGGAQNTSPSVLGSASTILKPMAKSESFRSGA</sequence>
<name>A0ABQ9U8S1_SAGOE</name>
<evidence type="ECO:0000313" key="7">
    <source>
        <dbReference type="Proteomes" id="UP001266305"/>
    </source>
</evidence>
<reference evidence="6 7" key="1">
    <citation type="submission" date="2023-05" db="EMBL/GenBank/DDBJ databases">
        <title>B98-5 Cell Line De Novo Hybrid Assembly: An Optical Mapping Approach.</title>
        <authorList>
            <person name="Kananen K."/>
            <person name="Auerbach J.A."/>
            <person name="Kautto E."/>
            <person name="Blachly J.S."/>
        </authorList>
    </citation>
    <scope>NUCLEOTIDE SEQUENCE [LARGE SCALE GENOMIC DNA]</scope>
    <source>
        <strain evidence="6">B95-8</strain>
        <tissue evidence="6">Cell line</tissue>
    </source>
</reference>
<feature type="compositionally biased region" description="Polar residues" evidence="3">
    <location>
        <begin position="184"/>
        <end position="207"/>
    </location>
</feature>
<dbReference type="Pfam" id="PF05729">
    <property type="entry name" value="NACHT"/>
    <property type="match status" value="1"/>
</dbReference>
<gene>
    <name evidence="6" type="primary">NLRP7_3</name>
    <name evidence="6" type="ORF">P7K49_029820</name>
</gene>
<dbReference type="PANTHER" id="PTHR45690">
    <property type="entry name" value="NACHT, LRR AND PYD DOMAINS-CONTAINING PROTEIN 12"/>
    <property type="match status" value="1"/>
</dbReference>
<dbReference type="Pfam" id="PF17779">
    <property type="entry name" value="WHD_NOD2"/>
    <property type="match status" value="1"/>
</dbReference>
<evidence type="ECO:0000256" key="1">
    <source>
        <dbReference type="ARBA" id="ARBA00022741"/>
    </source>
</evidence>
<dbReference type="EMBL" id="JASSZA010000015">
    <property type="protein sequence ID" value="KAK2093291.1"/>
    <property type="molecule type" value="Genomic_DNA"/>
</dbReference>
<feature type="domain" description="NACHT" evidence="4">
    <location>
        <begin position="4"/>
        <end position="89"/>
    </location>
</feature>
<dbReference type="PANTHER" id="PTHR45690:SF14">
    <property type="entry name" value="NACHT, LRR AND PYD DOMAINS-CONTAINING PROTEIN 2"/>
    <property type="match status" value="1"/>
</dbReference>
<dbReference type="InterPro" id="IPR050637">
    <property type="entry name" value="NLRP_innate_immun_reg"/>
</dbReference>
<feature type="region of interest" description="Disordered" evidence="3">
    <location>
        <begin position="174"/>
        <end position="208"/>
    </location>
</feature>
<accession>A0ABQ9U8S1</accession>
<keyword evidence="7" id="KW-1185">Reference proteome</keyword>
<protein>
    <submittedName>
        <fullName evidence="6">NACHT, LRR and PYD domains-containing protein 7</fullName>
    </submittedName>
</protein>
<evidence type="ECO:0000256" key="2">
    <source>
        <dbReference type="ARBA" id="ARBA00022840"/>
    </source>
</evidence>
<keyword evidence="1" id="KW-0547">Nucleotide-binding</keyword>
<evidence type="ECO:0000259" key="4">
    <source>
        <dbReference type="Pfam" id="PF05729"/>
    </source>
</evidence>
<dbReference type="InterPro" id="IPR041075">
    <property type="entry name" value="NOD1/2_WH"/>
</dbReference>
<proteinExistence type="predicted"/>
<dbReference type="InterPro" id="IPR007111">
    <property type="entry name" value="NACHT_NTPase"/>
</dbReference>
<evidence type="ECO:0000313" key="6">
    <source>
        <dbReference type="EMBL" id="KAK2093291.1"/>
    </source>
</evidence>
<feature type="domain" description="NOD1/2 winged helix" evidence="5">
    <location>
        <begin position="126"/>
        <end position="172"/>
    </location>
</feature>
<evidence type="ECO:0000259" key="5">
    <source>
        <dbReference type="Pfam" id="PF17779"/>
    </source>
</evidence>